<reference evidence="2 3" key="1">
    <citation type="submission" date="2021-07" db="EMBL/GenBank/DDBJ databases">
        <title>Flavobacterium sp. nov. isolated from sediment on the Taihu Lake.</title>
        <authorList>
            <person name="Qu J.-H."/>
        </authorList>
    </citation>
    <scope>NUCLEOTIDE SEQUENCE [LARGE SCALE GENOMIC DNA]</scope>
    <source>
        <strain evidence="2 3">NAS39</strain>
    </source>
</reference>
<dbReference type="RefSeq" id="WP_219316020.1">
    <property type="nucleotide sequence ID" value="NZ_JAHWYN010000002.1"/>
</dbReference>
<sequence>MKSVFLFLLFAVVSFGQTKGIYASIDAKMDKIPNDLSKATVGISEYINANFKSENDKVRAAFYWTASNIRYDIENIESIDYKEISQDKIKNAVLTKKGVCIHYAEVFNDIAKKVGIKSYLVYGYTKQNGKIDILAHAWCAARIDNVWWLFDPTWSAGYVDRKKFLKKMNNLHYKIAPSQFITNHMPFDYLWQFLNYPVTNQEFIDGQTQLNKAKPKFDYVTEIEGHDTMSDLDKAAASLFRMEKNGIKNKLIQEMVLSKKSEVEAIQNNEAMDKFQAINDDYNQAVTLLNDFIYYRNNRFKPILPDYAIKAMIETPRQKIIDCQNRIYSIGKYNDNNIASVKSLKNAIIDVLKQIELHEKFVNDYLSKSKSARKAMFTKVTFFGVPVR</sequence>
<dbReference type="PANTHER" id="PTHR46333:SF2">
    <property type="entry name" value="CYTOKINESIS PROTEIN 3"/>
    <property type="match status" value="1"/>
</dbReference>
<evidence type="ECO:0000313" key="3">
    <source>
        <dbReference type="Proteomes" id="UP000812031"/>
    </source>
</evidence>
<dbReference type="Pfam" id="PF01841">
    <property type="entry name" value="Transglut_core"/>
    <property type="match status" value="1"/>
</dbReference>
<proteinExistence type="predicted"/>
<accession>A0ABS6XS42</accession>
<protein>
    <recommendedName>
        <fullName evidence="1">Transglutaminase-like domain-containing protein</fullName>
    </recommendedName>
</protein>
<dbReference type="EMBL" id="JAHWYN010000002">
    <property type="protein sequence ID" value="MBW4359490.1"/>
    <property type="molecule type" value="Genomic_DNA"/>
</dbReference>
<evidence type="ECO:0000259" key="1">
    <source>
        <dbReference type="SMART" id="SM00460"/>
    </source>
</evidence>
<keyword evidence="3" id="KW-1185">Reference proteome</keyword>
<evidence type="ECO:0000313" key="2">
    <source>
        <dbReference type="EMBL" id="MBW4359490.1"/>
    </source>
</evidence>
<organism evidence="2 3">
    <name type="scientific">Flavobacterium taihuense</name>
    <dbReference type="NCBI Taxonomy" id="2857508"/>
    <lineage>
        <taxon>Bacteria</taxon>
        <taxon>Pseudomonadati</taxon>
        <taxon>Bacteroidota</taxon>
        <taxon>Flavobacteriia</taxon>
        <taxon>Flavobacteriales</taxon>
        <taxon>Flavobacteriaceae</taxon>
        <taxon>Flavobacterium</taxon>
    </lineage>
</organism>
<dbReference type="PANTHER" id="PTHR46333">
    <property type="entry name" value="CYTOKINESIS PROTEIN 3"/>
    <property type="match status" value="1"/>
</dbReference>
<comment type="caution">
    <text evidence="2">The sequence shown here is derived from an EMBL/GenBank/DDBJ whole genome shotgun (WGS) entry which is preliminary data.</text>
</comment>
<gene>
    <name evidence="2" type="ORF">KZH69_03225</name>
</gene>
<dbReference type="SMART" id="SM00460">
    <property type="entry name" value="TGc"/>
    <property type="match status" value="1"/>
</dbReference>
<name>A0ABS6XS42_9FLAO</name>
<dbReference type="InterPro" id="IPR052557">
    <property type="entry name" value="CAP/Cytokinesis_protein"/>
</dbReference>
<dbReference type="Proteomes" id="UP000812031">
    <property type="component" value="Unassembled WGS sequence"/>
</dbReference>
<feature type="domain" description="Transglutaminase-like" evidence="1">
    <location>
        <begin position="92"/>
        <end position="154"/>
    </location>
</feature>
<dbReference type="InterPro" id="IPR002931">
    <property type="entry name" value="Transglutaminase-like"/>
</dbReference>